<accession>A0A9Q5V747</accession>
<dbReference type="Proteomes" id="UP000422232">
    <property type="component" value="Chromosome"/>
</dbReference>
<evidence type="ECO:0000256" key="5">
    <source>
        <dbReference type="ARBA" id="ARBA00022989"/>
    </source>
</evidence>
<comment type="subcellular location">
    <subcellularLocation>
        <location evidence="1">Membrane</location>
        <topology evidence="1">Single-pass membrane protein</topology>
    </subcellularLocation>
</comment>
<dbReference type="GO" id="GO:0006508">
    <property type="term" value="P:proteolysis"/>
    <property type="evidence" value="ECO:0007669"/>
    <property type="project" value="UniProtKB-KW"/>
</dbReference>
<dbReference type="PROSITE" id="PS01270">
    <property type="entry name" value="BAND_7"/>
    <property type="match status" value="1"/>
</dbReference>
<comment type="similarity">
    <text evidence="2">Belongs to the band 7/mec-2 family.</text>
</comment>
<keyword evidence="7" id="KW-0645">Protease</keyword>
<dbReference type="EMBL" id="CP038908">
    <property type="protein sequence ID" value="QGO07352.1"/>
    <property type="molecule type" value="Genomic_DNA"/>
</dbReference>
<dbReference type="InterPro" id="IPR018080">
    <property type="entry name" value="Band_7/stomatin-like_CS"/>
</dbReference>
<dbReference type="GO" id="GO:0005886">
    <property type="term" value="C:plasma membrane"/>
    <property type="evidence" value="ECO:0007669"/>
    <property type="project" value="UniProtKB-ARBA"/>
</dbReference>
<name>A0A9Q5V747_PISSA</name>
<dbReference type="RefSeq" id="WP_016211187.1">
    <property type="nucleotide sequence ID" value="NZ_CP012413.1"/>
</dbReference>
<evidence type="ECO:0000313" key="8">
    <source>
        <dbReference type="Proteomes" id="UP000422232"/>
    </source>
</evidence>
<proteinExistence type="inferred from homology"/>
<dbReference type="GO" id="GO:0098552">
    <property type="term" value="C:side of membrane"/>
    <property type="evidence" value="ECO:0007669"/>
    <property type="project" value="UniProtKB-ARBA"/>
</dbReference>
<protein>
    <recommendedName>
        <fullName evidence="3">Protein QmcA</fullName>
    </recommendedName>
</protein>
<keyword evidence="7" id="KW-0378">Hydrolase</keyword>
<dbReference type="InterPro" id="IPR050710">
    <property type="entry name" value="Band7/mec-2_domain"/>
</dbReference>
<sequence length="306" mass="33422">MISGAGIVVIVLVVLAITVILMGVKIVPQGSEWTVERFGRYTHTLKPGLAFIIPMVDSVGAKLNMMERVLDIPSQEIISRDNAMVRVDAVVFFQVIDAAQAAYEVNQLEHAIRNLTMTNIRTVLGAMDLDSMLSKRDGINRKLLTVIDEATGPWGVKVTRIEIKEIAPPSDLVDSMARQMKAERDKRAAILESEGLRQSEILRAEGSKQAVILAAEGEKEQAFRQAEARERLALAEANATETLSNALSTGNVQAINYFIAQKYIEALSTIGSAENQKVIMMPLETSQLIGSVGGIGEIIKSTFKEN</sequence>
<dbReference type="PRINTS" id="PR00721">
    <property type="entry name" value="STOMATIN"/>
</dbReference>
<dbReference type="Pfam" id="PF01145">
    <property type="entry name" value="Band_7"/>
    <property type="match status" value="1"/>
</dbReference>
<evidence type="ECO:0000256" key="3">
    <source>
        <dbReference type="ARBA" id="ARBA00017055"/>
    </source>
</evidence>
<dbReference type="PANTHER" id="PTHR43327">
    <property type="entry name" value="STOMATIN-LIKE PROTEIN 2, MITOCHONDRIAL"/>
    <property type="match status" value="1"/>
</dbReference>
<dbReference type="PANTHER" id="PTHR43327:SF10">
    <property type="entry name" value="STOMATIN-LIKE PROTEIN 2, MITOCHONDRIAL"/>
    <property type="match status" value="1"/>
</dbReference>
<dbReference type="SUPFAM" id="SSF117892">
    <property type="entry name" value="Band 7/SPFH domain"/>
    <property type="match status" value="1"/>
</dbReference>
<dbReference type="InterPro" id="IPR036013">
    <property type="entry name" value="Band_7/SPFH_dom_sf"/>
</dbReference>
<keyword evidence="6" id="KW-0472">Membrane</keyword>
<evidence type="ECO:0000256" key="2">
    <source>
        <dbReference type="ARBA" id="ARBA00008164"/>
    </source>
</evidence>
<keyword evidence="5" id="KW-1133">Transmembrane helix</keyword>
<evidence type="ECO:0000256" key="6">
    <source>
        <dbReference type="ARBA" id="ARBA00023136"/>
    </source>
</evidence>
<dbReference type="InterPro" id="IPR001107">
    <property type="entry name" value="Band_7"/>
</dbReference>
<keyword evidence="4" id="KW-0812">Transmembrane</keyword>
<evidence type="ECO:0000256" key="1">
    <source>
        <dbReference type="ARBA" id="ARBA00004167"/>
    </source>
</evidence>
<evidence type="ECO:0000313" key="7">
    <source>
        <dbReference type="EMBL" id="QGO07352.1"/>
    </source>
</evidence>
<evidence type="ECO:0000256" key="4">
    <source>
        <dbReference type="ARBA" id="ARBA00022692"/>
    </source>
</evidence>
<dbReference type="InterPro" id="IPR001972">
    <property type="entry name" value="Stomatin_HflK_fam"/>
</dbReference>
<dbReference type="GeneID" id="66742224"/>
<dbReference type="FunFam" id="3.30.479.30:FF:000004">
    <property type="entry name" value="Putative membrane protease family, stomatin"/>
    <property type="match status" value="1"/>
</dbReference>
<dbReference type="SMART" id="SM00244">
    <property type="entry name" value="PHB"/>
    <property type="match status" value="1"/>
</dbReference>
<reference evidence="7 8" key="1">
    <citation type="submission" date="2019-04" db="EMBL/GenBank/DDBJ databases">
        <title>Complete genome sequencing of Piscirickettsia salmonis strain Psal-009.</title>
        <authorList>
            <person name="Schober I."/>
            <person name="Bunk B."/>
            <person name="Sproer C."/>
            <person name="Carril G.P."/>
            <person name="Riedel T."/>
            <person name="Flores-Herrera P.A."/>
            <person name="Nourdin-Galindo G."/>
            <person name="Marshall S.H."/>
            <person name="Overmann J."/>
        </authorList>
    </citation>
    <scope>NUCLEOTIDE SEQUENCE [LARGE SCALE GENOMIC DNA]</scope>
    <source>
        <strain evidence="7 8">Psal-009</strain>
    </source>
</reference>
<gene>
    <name evidence="7" type="primary">hflK_2</name>
    <name evidence="7" type="ORF">Psal009_03298</name>
</gene>
<dbReference type="AlphaFoldDB" id="A0A9Q5V747"/>
<dbReference type="CDD" id="cd08829">
    <property type="entry name" value="SPFH_paraslipin"/>
    <property type="match status" value="1"/>
</dbReference>
<dbReference type="Gene3D" id="3.30.479.30">
    <property type="entry name" value="Band 7 domain"/>
    <property type="match status" value="1"/>
</dbReference>
<organism evidence="7 8">
    <name type="scientific">Piscirickettsia salmonis</name>
    <dbReference type="NCBI Taxonomy" id="1238"/>
    <lineage>
        <taxon>Bacteria</taxon>
        <taxon>Pseudomonadati</taxon>
        <taxon>Pseudomonadota</taxon>
        <taxon>Gammaproteobacteria</taxon>
        <taxon>Thiotrichales</taxon>
        <taxon>Piscirickettsiaceae</taxon>
        <taxon>Piscirickettsia</taxon>
    </lineage>
</organism>
<keyword evidence="8" id="KW-1185">Reference proteome</keyword>
<dbReference type="GO" id="GO:0008233">
    <property type="term" value="F:peptidase activity"/>
    <property type="evidence" value="ECO:0007669"/>
    <property type="project" value="UniProtKB-KW"/>
</dbReference>